<comment type="caution">
    <text evidence="1">The sequence shown here is derived from an EMBL/GenBank/DDBJ whole genome shotgun (WGS) entry which is preliminary data.</text>
</comment>
<sequence>MTASPPLLAGEALIALLAEAGGAGDAAGSPLPLVTLGLAEAAEVQGRVLGLIGSDPRWLVLVDGVELHHVRLDQISRISLSAESLRQVQAAKAAAGVPSRLGLVRRAAAIAAAVQAELAAPFAIDLAFDHFPEDAASLRAIDGALDELAEALRQQTASPLGIERLSVHIRGVQIALADPDHPAGLTRAGDRLVLRLPVAGRTAGRPGGDLPQHLQAVLS</sequence>
<proteinExistence type="predicted"/>
<dbReference type="OrthoDB" id="10002245at2"/>
<keyword evidence="2" id="KW-1185">Reference proteome</keyword>
<accession>A0A317E7W0</accession>
<dbReference type="RefSeq" id="WP_109919064.1">
    <property type="nucleotide sequence ID" value="NZ_QGLF01000001.1"/>
</dbReference>
<dbReference type="AlphaFoldDB" id="A0A317E7W0"/>
<evidence type="ECO:0000313" key="2">
    <source>
        <dbReference type="Proteomes" id="UP000246077"/>
    </source>
</evidence>
<dbReference type="Proteomes" id="UP000246077">
    <property type="component" value="Unassembled WGS sequence"/>
</dbReference>
<evidence type="ECO:0000313" key="1">
    <source>
        <dbReference type="EMBL" id="PWR23029.1"/>
    </source>
</evidence>
<gene>
    <name evidence="1" type="ORF">DKG75_00160</name>
</gene>
<protein>
    <submittedName>
        <fullName evidence="1">Uncharacterized protein</fullName>
    </submittedName>
</protein>
<organism evidence="1 2">
    <name type="scientific">Zavarzinia compransoris</name>
    <dbReference type="NCBI Taxonomy" id="1264899"/>
    <lineage>
        <taxon>Bacteria</taxon>
        <taxon>Pseudomonadati</taxon>
        <taxon>Pseudomonadota</taxon>
        <taxon>Alphaproteobacteria</taxon>
        <taxon>Rhodospirillales</taxon>
        <taxon>Zavarziniaceae</taxon>
        <taxon>Zavarzinia</taxon>
    </lineage>
</organism>
<dbReference type="EMBL" id="QGLF01000001">
    <property type="protein sequence ID" value="PWR23029.1"/>
    <property type="molecule type" value="Genomic_DNA"/>
</dbReference>
<name>A0A317E7W0_9PROT</name>
<reference evidence="2" key="1">
    <citation type="submission" date="2018-05" db="EMBL/GenBank/DDBJ databases">
        <title>Zavarzinia sp. HR-AS.</title>
        <authorList>
            <person name="Lee Y."/>
            <person name="Jeon C.O."/>
        </authorList>
    </citation>
    <scope>NUCLEOTIDE SEQUENCE [LARGE SCALE GENOMIC DNA]</scope>
    <source>
        <strain evidence="2">DSM 1231</strain>
    </source>
</reference>